<sequence>MNNIIKNALILMAITLVAGILLGGVYEITKNPIKQQQETAKAEAYKAVFPDADKLEAIEDQKASLYSAAAVLSENGFSAEKINEVLRVLDASGKSLGVVMNVTTGEGYGGDIIFTMGVRNDGTLNGIEILTINETAGLGMKADEDAFKSQFKDKNVEKFSYTKGGAQSDDQIDALSGATITTNAMTNGVNAGLAFFKSLSEGGLLDE</sequence>
<protein>
    <recommendedName>
        <fullName evidence="6">Ion-translocating oxidoreductase complex subunit G</fullName>
        <ecNumber evidence="6">7.-.-.-</ecNumber>
    </recommendedName>
    <alternativeName>
        <fullName evidence="6">Rnf electron transport complex subunit G</fullName>
    </alternativeName>
</protein>
<evidence type="ECO:0000313" key="9">
    <source>
        <dbReference type="Proteomes" id="UP000306509"/>
    </source>
</evidence>
<dbReference type="AlphaFoldDB" id="A0A4U8QQ96"/>
<dbReference type="GO" id="GO:0005886">
    <property type="term" value="C:plasma membrane"/>
    <property type="evidence" value="ECO:0007669"/>
    <property type="project" value="UniProtKB-SubCell"/>
</dbReference>
<dbReference type="PANTHER" id="PTHR36118:SF1">
    <property type="entry name" value="ION-TRANSLOCATING OXIDOREDUCTASE COMPLEX SUBUNIT G"/>
    <property type="match status" value="1"/>
</dbReference>
<evidence type="ECO:0000256" key="5">
    <source>
        <dbReference type="ARBA" id="ARBA00022982"/>
    </source>
</evidence>
<dbReference type="InterPro" id="IPR007329">
    <property type="entry name" value="FMN-bd"/>
</dbReference>
<keyword evidence="9" id="KW-1185">Reference proteome</keyword>
<accession>A0A4U8QQ96</accession>
<evidence type="ECO:0000256" key="6">
    <source>
        <dbReference type="HAMAP-Rule" id="MF_00479"/>
    </source>
</evidence>
<comment type="cofactor">
    <cofactor evidence="6">
        <name>FMN</name>
        <dbReference type="ChEBI" id="CHEBI:58210"/>
    </cofactor>
</comment>
<evidence type="ECO:0000256" key="2">
    <source>
        <dbReference type="ARBA" id="ARBA00022553"/>
    </source>
</evidence>
<evidence type="ECO:0000256" key="3">
    <source>
        <dbReference type="ARBA" id="ARBA00022630"/>
    </source>
</evidence>
<dbReference type="GO" id="GO:0010181">
    <property type="term" value="F:FMN binding"/>
    <property type="evidence" value="ECO:0007669"/>
    <property type="project" value="InterPro"/>
</dbReference>
<dbReference type="PIRSF" id="PIRSF006091">
    <property type="entry name" value="E_trnsport_RnfG"/>
    <property type="match status" value="1"/>
</dbReference>
<feature type="modified residue" description="FMN phosphoryl threonine" evidence="6">
    <location>
        <position position="179"/>
    </location>
</feature>
<dbReference type="PANTHER" id="PTHR36118">
    <property type="entry name" value="ION-TRANSLOCATING OXIDOREDUCTASE COMPLEX SUBUNIT G"/>
    <property type="match status" value="1"/>
</dbReference>
<dbReference type="NCBIfam" id="TIGR01947">
    <property type="entry name" value="rnfG"/>
    <property type="match status" value="1"/>
</dbReference>
<keyword evidence="5 6" id="KW-0249">Electron transport</keyword>
<keyword evidence="6" id="KW-1133">Transmembrane helix</keyword>
<keyword evidence="1 6" id="KW-0813">Transport</keyword>
<comment type="caution">
    <text evidence="8">The sequence shown here is derived from an EMBL/GenBank/DDBJ whole genome shotgun (WGS) entry which is preliminary data.</text>
</comment>
<evidence type="ECO:0000256" key="4">
    <source>
        <dbReference type="ARBA" id="ARBA00022643"/>
    </source>
</evidence>
<keyword evidence="3 6" id="KW-0285">Flavoprotein</keyword>
<dbReference type="STRING" id="180332.GCA_000797495_02829"/>
<proteinExistence type="inferred from homology"/>
<comment type="subunit">
    <text evidence="6">The complex is composed of six subunits: RnfA, RnfB, RnfC, RnfD, RnfE and RnfG.</text>
</comment>
<keyword evidence="6" id="KW-1003">Cell membrane</keyword>
<dbReference type="GO" id="GO:0009055">
    <property type="term" value="F:electron transfer activity"/>
    <property type="evidence" value="ECO:0007669"/>
    <property type="project" value="InterPro"/>
</dbReference>
<dbReference type="InterPro" id="IPR010209">
    <property type="entry name" value="Ion_transpt_RnfG/RsxG"/>
</dbReference>
<dbReference type="Pfam" id="PF04205">
    <property type="entry name" value="FMN_bind"/>
    <property type="match status" value="1"/>
</dbReference>
<comment type="function">
    <text evidence="6">Part of a membrane-bound complex that couples electron transfer with translocation of ions across the membrane.</text>
</comment>
<dbReference type="EMBL" id="QGQD01000010">
    <property type="protein sequence ID" value="TLD02596.1"/>
    <property type="molecule type" value="Genomic_DNA"/>
</dbReference>
<feature type="domain" description="FMN-binding" evidence="7">
    <location>
        <begin position="107"/>
        <end position="196"/>
    </location>
</feature>
<dbReference type="SMART" id="SM00900">
    <property type="entry name" value="FMN_bind"/>
    <property type="match status" value="1"/>
</dbReference>
<evidence type="ECO:0000313" key="8">
    <source>
        <dbReference type="EMBL" id="TLD02596.1"/>
    </source>
</evidence>
<comment type="similarity">
    <text evidence="6">Belongs to the RnfG family.</text>
</comment>
<keyword evidence="4 6" id="KW-0288">FMN</keyword>
<gene>
    <name evidence="6 8" type="primary">rnfG</name>
    <name evidence="8" type="ORF">DSM106044_00468</name>
</gene>
<keyword evidence="2 6" id="KW-0597">Phosphoprotein</keyword>
<reference evidence="8 9" key="1">
    <citation type="journal article" date="2019" name="Anaerobe">
        <title>Detection of Robinsoniella peoriensis in multiple bone samples of a trauma patient.</title>
        <authorList>
            <person name="Schrottner P."/>
            <person name="Hartwich K."/>
            <person name="Bunk B."/>
            <person name="Schober I."/>
            <person name="Helbig S."/>
            <person name="Rudolph W.W."/>
            <person name="Gunzer F."/>
        </authorList>
    </citation>
    <scope>NUCLEOTIDE SEQUENCE [LARGE SCALE GENOMIC DNA]</scope>
    <source>
        <strain evidence="8 9">DSM 106044</strain>
    </source>
</reference>
<dbReference type="HAMAP" id="MF_00479">
    <property type="entry name" value="RsxG_RnfG"/>
    <property type="match status" value="1"/>
</dbReference>
<keyword evidence="6" id="KW-0812">Transmembrane</keyword>
<keyword evidence="6" id="KW-1278">Translocase</keyword>
<dbReference type="Proteomes" id="UP000306509">
    <property type="component" value="Unassembled WGS sequence"/>
</dbReference>
<evidence type="ECO:0000256" key="1">
    <source>
        <dbReference type="ARBA" id="ARBA00022448"/>
    </source>
</evidence>
<dbReference type="EC" id="7.-.-.-" evidence="6"/>
<comment type="subcellular location">
    <subcellularLocation>
        <location evidence="6">Cell membrane</location>
        <topology evidence="6">Single-pass membrane protein</topology>
    </subcellularLocation>
</comment>
<keyword evidence="6" id="KW-0472">Membrane</keyword>
<organism evidence="8 9">
    <name type="scientific">Robinsoniella peoriensis</name>
    <dbReference type="NCBI Taxonomy" id="180332"/>
    <lineage>
        <taxon>Bacteria</taxon>
        <taxon>Bacillati</taxon>
        <taxon>Bacillota</taxon>
        <taxon>Clostridia</taxon>
        <taxon>Lachnospirales</taxon>
        <taxon>Lachnospiraceae</taxon>
        <taxon>Robinsoniella</taxon>
    </lineage>
</organism>
<evidence type="ECO:0000259" key="7">
    <source>
        <dbReference type="SMART" id="SM00900"/>
    </source>
</evidence>
<dbReference type="GO" id="GO:0022900">
    <property type="term" value="P:electron transport chain"/>
    <property type="evidence" value="ECO:0007669"/>
    <property type="project" value="UniProtKB-UniRule"/>
</dbReference>
<dbReference type="RefSeq" id="WP_138001696.1">
    <property type="nucleotide sequence ID" value="NZ_QGQD01000010.1"/>
</dbReference>
<name>A0A4U8QQ96_9FIRM</name>